<keyword evidence="4" id="KW-1185">Reference proteome</keyword>
<dbReference type="PROSITE" id="PS00101">
    <property type="entry name" value="HEXAPEP_TRANSFERASES"/>
    <property type="match status" value="1"/>
</dbReference>
<dbReference type="Gene3D" id="2.160.10.10">
    <property type="entry name" value="Hexapeptide repeat proteins"/>
    <property type="match status" value="1"/>
</dbReference>
<comment type="caution">
    <text evidence="3">The sequence shown here is derived from an EMBL/GenBank/DDBJ whole genome shotgun (WGS) entry which is preliminary data.</text>
</comment>
<gene>
    <name evidence="3" type="ORF">GCM10009754_35170</name>
</gene>
<evidence type="ECO:0000313" key="3">
    <source>
        <dbReference type="EMBL" id="GAA1961258.1"/>
    </source>
</evidence>
<protein>
    <submittedName>
        <fullName evidence="3">Uncharacterized protein</fullName>
    </submittedName>
</protein>
<dbReference type="InterPro" id="IPR050179">
    <property type="entry name" value="Trans_hexapeptide_repeat"/>
</dbReference>
<evidence type="ECO:0000256" key="2">
    <source>
        <dbReference type="ARBA" id="ARBA00022737"/>
    </source>
</evidence>
<sequence length="217" mass="22996">MTDTAVGMRVPTGRVQVGQRCFVADSARLAVASEATLLAMTREGREPDPREVSVGDGTLLLDDVVVQEGSTVGADCYVGRAVHIGFGCEIGDGCRMEYRAEICDRVRIGHGTVIGGFVCDGAELGAGCVMLGSLVHSVREPDLPWGQFEPDPILRDRVFVGRGAVVVGGIVVGNGAYVAANATVTKDVPDDHVATGTNRFVPIAEWRGRLRRKSWSG</sequence>
<dbReference type="EMBL" id="BAAANN010000013">
    <property type="protein sequence ID" value="GAA1961258.1"/>
    <property type="molecule type" value="Genomic_DNA"/>
</dbReference>
<dbReference type="InterPro" id="IPR011004">
    <property type="entry name" value="Trimer_LpxA-like_sf"/>
</dbReference>
<dbReference type="InterPro" id="IPR018357">
    <property type="entry name" value="Hexapep_transf_CS"/>
</dbReference>
<reference evidence="3 4" key="1">
    <citation type="journal article" date="2019" name="Int. J. Syst. Evol. Microbiol.">
        <title>The Global Catalogue of Microorganisms (GCM) 10K type strain sequencing project: providing services to taxonomists for standard genome sequencing and annotation.</title>
        <authorList>
            <consortium name="The Broad Institute Genomics Platform"/>
            <consortium name="The Broad Institute Genome Sequencing Center for Infectious Disease"/>
            <person name="Wu L."/>
            <person name="Ma J."/>
        </authorList>
    </citation>
    <scope>NUCLEOTIDE SEQUENCE [LARGE SCALE GENOMIC DNA]</scope>
    <source>
        <strain evidence="3 4">JCM 14545</strain>
    </source>
</reference>
<organism evidence="3 4">
    <name type="scientific">Amycolatopsis minnesotensis</name>
    <dbReference type="NCBI Taxonomy" id="337894"/>
    <lineage>
        <taxon>Bacteria</taxon>
        <taxon>Bacillati</taxon>
        <taxon>Actinomycetota</taxon>
        <taxon>Actinomycetes</taxon>
        <taxon>Pseudonocardiales</taxon>
        <taxon>Pseudonocardiaceae</taxon>
        <taxon>Amycolatopsis</taxon>
    </lineage>
</organism>
<dbReference type="InterPro" id="IPR001451">
    <property type="entry name" value="Hexapep"/>
</dbReference>
<dbReference type="RefSeq" id="WP_344419286.1">
    <property type="nucleotide sequence ID" value="NZ_BAAANN010000013.1"/>
</dbReference>
<dbReference type="PANTHER" id="PTHR43300:SF7">
    <property type="entry name" value="UDP-N-ACETYLBACILLOSAMINE N-ACETYLTRANSFERASE"/>
    <property type="match status" value="1"/>
</dbReference>
<keyword evidence="1" id="KW-0808">Transferase</keyword>
<keyword evidence="2" id="KW-0677">Repeat</keyword>
<proteinExistence type="predicted"/>
<dbReference type="Pfam" id="PF00132">
    <property type="entry name" value="Hexapep"/>
    <property type="match status" value="1"/>
</dbReference>
<name>A0ABN2R0D2_9PSEU</name>
<dbReference type="SUPFAM" id="SSF51161">
    <property type="entry name" value="Trimeric LpxA-like enzymes"/>
    <property type="match status" value="1"/>
</dbReference>
<dbReference type="PANTHER" id="PTHR43300">
    <property type="entry name" value="ACETYLTRANSFERASE"/>
    <property type="match status" value="1"/>
</dbReference>
<accession>A0ABN2R0D2</accession>
<evidence type="ECO:0000256" key="1">
    <source>
        <dbReference type="ARBA" id="ARBA00022679"/>
    </source>
</evidence>
<dbReference type="Proteomes" id="UP001501116">
    <property type="component" value="Unassembled WGS sequence"/>
</dbReference>
<evidence type="ECO:0000313" key="4">
    <source>
        <dbReference type="Proteomes" id="UP001501116"/>
    </source>
</evidence>